<reference evidence="1 2" key="1">
    <citation type="journal article" date="2010" name="Nature">
        <title>Genome sequencing and analysis of the model grass Brachypodium distachyon.</title>
        <authorList>
            <consortium name="International Brachypodium Initiative"/>
        </authorList>
    </citation>
    <scope>NUCLEOTIDE SEQUENCE [LARGE SCALE GENOMIC DNA]</scope>
    <source>
        <strain evidence="1 2">Bd21</strain>
    </source>
</reference>
<dbReference type="InParanoid" id="A0A0Q3IA41"/>
<dbReference type="EMBL" id="CM000881">
    <property type="protein sequence ID" value="KQK02699.1"/>
    <property type="molecule type" value="Genomic_DNA"/>
</dbReference>
<dbReference type="EnsemblPlants" id="KQK02699">
    <property type="protein sequence ID" value="KQK02699"/>
    <property type="gene ID" value="BRADI_2g03135v3"/>
</dbReference>
<evidence type="ECO:0000313" key="1">
    <source>
        <dbReference type="EMBL" id="KQK02699.1"/>
    </source>
</evidence>
<evidence type="ECO:0000313" key="2">
    <source>
        <dbReference type="EnsemblPlants" id="KQK02699"/>
    </source>
</evidence>
<organism evidence="1">
    <name type="scientific">Brachypodium distachyon</name>
    <name type="common">Purple false brome</name>
    <name type="synonym">Trachynia distachya</name>
    <dbReference type="NCBI Taxonomy" id="15368"/>
    <lineage>
        <taxon>Eukaryota</taxon>
        <taxon>Viridiplantae</taxon>
        <taxon>Streptophyta</taxon>
        <taxon>Embryophyta</taxon>
        <taxon>Tracheophyta</taxon>
        <taxon>Spermatophyta</taxon>
        <taxon>Magnoliopsida</taxon>
        <taxon>Liliopsida</taxon>
        <taxon>Poales</taxon>
        <taxon>Poaceae</taxon>
        <taxon>BOP clade</taxon>
        <taxon>Pooideae</taxon>
        <taxon>Stipodae</taxon>
        <taxon>Brachypodieae</taxon>
        <taxon>Brachypodium</taxon>
    </lineage>
</organism>
<sequence length="93" mass="10695">MAACDATFEVAGGGRRCWIQGWRRIVVQLEPNFYSIRSRTPTDLVLYRHCFLPDPGPTETEVAHVGPLRWEDLTTKNSVTPRTRDYEILVPYT</sequence>
<accession>A0A0Q3IA41</accession>
<keyword evidence="3" id="KW-1185">Reference proteome</keyword>
<dbReference type="AlphaFoldDB" id="A0A0Q3IA41"/>
<evidence type="ECO:0000313" key="3">
    <source>
        <dbReference type="Proteomes" id="UP000008810"/>
    </source>
</evidence>
<reference evidence="1" key="2">
    <citation type="submission" date="2017-06" db="EMBL/GenBank/DDBJ databases">
        <title>WGS assembly of Brachypodium distachyon.</title>
        <authorList>
            <consortium name="The International Brachypodium Initiative"/>
            <person name="Lucas S."/>
            <person name="Harmon-Smith M."/>
            <person name="Lail K."/>
            <person name="Tice H."/>
            <person name="Grimwood J."/>
            <person name="Bruce D."/>
            <person name="Barry K."/>
            <person name="Shu S."/>
            <person name="Lindquist E."/>
            <person name="Wang M."/>
            <person name="Pitluck S."/>
            <person name="Vogel J.P."/>
            <person name="Garvin D.F."/>
            <person name="Mockler T.C."/>
            <person name="Schmutz J."/>
            <person name="Rokhsar D."/>
            <person name="Bevan M.W."/>
        </authorList>
    </citation>
    <scope>NUCLEOTIDE SEQUENCE</scope>
    <source>
        <strain evidence="1">Bd21</strain>
    </source>
</reference>
<name>A0A0Q3IA41_BRADI</name>
<dbReference type="Gramene" id="KQK02699">
    <property type="protein sequence ID" value="KQK02699"/>
    <property type="gene ID" value="BRADI_2g03135v3"/>
</dbReference>
<gene>
    <name evidence="1" type="ORF">BRADI_2g03135v3</name>
</gene>
<dbReference type="Proteomes" id="UP000008810">
    <property type="component" value="Chromosome 2"/>
</dbReference>
<proteinExistence type="predicted"/>
<protein>
    <submittedName>
        <fullName evidence="1 2">Uncharacterized protein</fullName>
    </submittedName>
</protein>
<reference evidence="2" key="3">
    <citation type="submission" date="2018-08" db="UniProtKB">
        <authorList>
            <consortium name="EnsemblPlants"/>
        </authorList>
    </citation>
    <scope>IDENTIFICATION</scope>
    <source>
        <strain evidence="2">cv. Bd21</strain>
    </source>
</reference>